<dbReference type="EnsemblMetazoa" id="AFUN014530-RA">
    <property type="protein sequence ID" value="AFUN014530-PA"/>
    <property type="gene ID" value="AFUN014530"/>
</dbReference>
<keyword evidence="2" id="KW-0732">Signal</keyword>
<evidence type="ECO:0000313" key="3">
    <source>
        <dbReference type="EnsemblMetazoa" id="AFUN014530-PA"/>
    </source>
</evidence>
<feature type="signal peptide" evidence="2">
    <location>
        <begin position="1"/>
        <end position="22"/>
    </location>
</feature>
<feature type="region of interest" description="Disordered" evidence="1">
    <location>
        <begin position="30"/>
        <end position="71"/>
    </location>
</feature>
<evidence type="ECO:0000256" key="2">
    <source>
        <dbReference type="SAM" id="SignalP"/>
    </source>
</evidence>
<organism evidence="3">
    <name type="scientific">Anopheles funestus</name>
    <name type="common">African malaria mosquito</name>
    <dbReference type="NCBI Taxonomy" id="62324"/>
    <lineage>
        <taxon>Eukaryota</taxon>
        <taxon>Metazoa</taxon>
        <taxon>Ecdysozoa</taxon>
        <taxon>Arthropoda</taxon>
        <taxon>Hexapoda</taxon>
        <taxon>Insecta</taxon>
        <taxon>Pterygota</taxon>
        <taxon>Neoptera</taxon>
        <taxon>Endopterygota</taxon>
        <taxon>Diptera</taxon>
        <taxon>Nematocera</taxon>
        <taxon>Culicoidea</taxon>
        <taxon>Culicidae</taxon>
        <taxon>Anophelinae</taxon>
        <taxon>Anopheles</taxon>
    </lineage>
</organism>
<protein>
    <recommendedName>
        <fullName evidence="4">Secreted protein</fullName>
    </recommendedName>
</protein>
<reference evidence="3" key="1">
    <citation type="submission" date="2020-05" db="UniProtKB">
        <authorList>
            <consortium name="EnsemblMetazoa"/>
        </authorList>
    </citation>
    <scope>IDENTIFICATION</scope>
    <source>
        <strain evidence="3">FUMOZ</strain>
    </source>
</reference>
<dbReference type="VEuPathDB" id="VectorBase:AFUN014530"/>
<name>A0A182S245_ANOFN</name>
<evidence type="ECO:0008006" key="4">
    <source>
        <dbReference type="Google" id="ProtNLM"/>
    </source>
</evidence>
<sequence length="71" mass="7659">MVNRKFVAVLAILSILLSFIEAVPQDGEETIRFGGPENTNAPAPMDPANDGADMIQENVPDDQELPADVHL</sequence>
<accession>A0A182S245</accession>
<feature type="chain" id="PRO_5021260426" description="Secreted protein" evidence="2">
    <location>
        <begin position="23"/>
        <end position="71"/>
    </location>
</feature>
<evidence type="ECO:0000256" key="1">
    <source>
        <dbReference type="SAM" id="MobiDB-lite"/>
    </source>
</evidence>
<proteinExistence type="predicted"/>
<dbReference type="AlphaFoldDB" id="A0A182S245"/>